<dbReference type="GO" id="GO:0005524">
    <property type="term" value="F:ATP binding"/>
    <property type="evidence" value="ECO:0007669"/>
    <property type="project" value="UniProtKB-UniRule"/>
</dbReference>
<organism evidence="13 14">
    <name type="scientific">Didymella exigua CBS 183.55</name>
    <dbReference type="NCBI Taxonomy" id="1150837"/>
    <lineage>
        <taxon>Eukaryota</taxon>
        <taxon>Fungi</taxon>
        <taxon>Dikarya</taxon>
        <taxon>Ascomycota</taxon>
        <taxon>Pezizomycotina</taxon>
        <taxon>Dothideomycetes</taxon>
        <taxon>Pleosporomycetidae</taxon>
        <taxon>Pleosporales</taxon>
        <taxon>Pleosporineae</taxon>
        <taxon>Didymellaceae</taxon>
        <taxon>Didymella</taxon>
    </lineage>
</organism>
<dbReference type="Proteomes" id="UP000800082">
    <property type="component" value="Unassembled WGS sequence"/>
</dbReference>
<dbReference type="EC" id="2.7.12.2" evidence="6"/>
<dbReference type="InterPro" id="IPR000719">
    <property type="entry name" value="Prot_kinase_dom"/>
</dbReference>
<dbReference type="InterPro" id="IPR017441">
    <property type="entry name" value="Protein_kinase_ATP_BS"/>
</dbReference>
<protein>
    <recommendedName>
        <fullName evidence="6">mitogen-activated protein kinase kinase</fullName>
        <ecNumber evidence="6">2.7.12.2</ecNumber>
    </recommendedName>
</protein>
<evidence type="ECO:0000256" key="6">
    <source>
        <dbReference type="ARBA" id="ARBA00038999"/>
    </source>
</evidence>
<comment type="catalytic activity">
    <reaction evidence="7">
        <text>L-seryl-[protein] + ATP = O-phospho-L-seryl-[protein] + ADP + H(+)</text>
        <dbReference type="Rhea" id="RHEA:17989"/>
        <dbReference type="Rhea" id="RHEA-COMP:9863"/>
        <dbReference type="Rhea" id="RHEA-COMP:11604"/>
        <dbReference type="ChEBI" id="CHEBI:15378"/>
        <dbReference type="ChEBI" id="CHEBI:29999"/>
        <dbReference type="ChEBI" id="CHEBI:30616"/>
        <dbReference type="ChEBI" id="CHEBI:83421"/>
        <dbReference type="ChEBI" id="CHEBI:456216"/>
        <dbReference type="EC" id="2.7.12.2"/>
    </reaction>
</comment>
<dbReference type="PROSITE" id="PS50011">
    <property type="entry name" value="PROTEIN_KINASE_DOM"/>
    <property type="match status" value="1"/>
</dbReference>
<dbReference type="InterPro" id="IPR008271">
    <property type="entry name" value="Ser/Thr_kinase_AS"/>
</dbReference>
<dbReference type="PROSITE" id="PS00107">
    <property type="entry name" value="PROTEIN_KINASE_ATP"/>
    <property type="match status" value="1"/>
</dbReference>
<dbReference type="GO" id="GO:0004708">
    <property type="term" value="F:MAP kinase kinase activity"/>
    <property type="evidence" value="ECO:0007669"/>
    <property type="project" value="UniProtKB-EC"/>
</dbReference>
<keyword evidence="4 10" id="KW-0067">ATP-binding</keyword>
<comment type="catalytic activity">
    <reaction evidence="9">
        <text>L-tyrosyl-[protein] + ATP = O-phospho-L-tyrosyl-[protein] + ADP + H(+)</text>
        <dbReference type="Rhea" id="RHEA:10596"/>
        <dbReference type="Rhea" id="RHEA-COMP:10136"/>
        <dbReference type="Rhea" id="RHEA-COMP:20101"/>
        <dbReference type="ChEBI" id="CHEBI:15378"/>
        <dbReference type="ChEBI" id="CHEBI:30616"/>
        <dbReference type="ChEBI" id="CHEBI:46858"/>
        <dbReference type="ChEBI" id="CHEBI:61978"/>
        <dbReference type="ChEBI" id="CHEBI:456216"/>
        <dbReference type="EC" id="2.7.12.2"/>
    </reaction>
</comment>
<evidence type="ECO:0000259" key="12">
    <source>
        <dbReference type="PROSITE" id="PS50011"/>
    </source>
</evidence>
<evidence type="ECO:0000313" key="13">
    <source>
        <dbReference type="EMBL" id="KAF1927014.1"/>
    </source>
</evidence>
<dbReference type="GO" id="GO:0004674">
    <property type="term" value="F:protein serine/threonine kinase activity"/>
    <property type="evidence" value="ECO:0007669"/>
    <property type="project" value="UniProtKB-KW"/>
</dbReference>
<comment type="catalytic activity">
    <reaction evidence="8">
        <text>L-threonyl-[protein] + ATP = O-phospho-L-threonyl-[protein] + ADP + H(+)</text>
        <dbReference type="Rhea" id="RHEA:46608"/>
        <dbReference type="Rhea" id="RHEA-COMP:11060"/>
        <dbReference type="Rhea" id="RHEA-COMP:11605"/>
        <dbReference type="ChEBI" id="CHEBI:15378"/>
        <dbReference type="ChEBI" id="CHEBI:30013"/>
        <dbReference type="ChEBI" id="CHEBI:30616"/>
        <dbReference type="ChEBI" id="CHEBI:61977"/>
        <dbReference type="ChEBI" id="CHEBI:456216"/>
        <dbReference type="EC" id="2.7.12.2"/>
    </reaction>
</comment>
<evidence type="ECO:0000256" key="2">
    <source>
        <dbReference type="ARBA" id="ARBA00022741"/>
    </source>
</evidence>
<dbReference type="OrthoDB" id="4062651at2759"/>
<evidence type="ECO:0000256" key="3">
    <source>
        <dbReference type="ARBA" id="ARBA00022777"/>
    </source>
</evidence>
<keyword evidence="3 13" id="KW-0418">Kinase</keyword>
<keyword evidence="11" id="KW-0723">Serine/threonine-protein kinase</keyword>
<keyword evidence="2 10" id="KW-0547">Nucleotide-binding</keyword>
<accession>A0A6A5RJ68</accession>
<evidence type="ECO:0000256" key="4">
    <source>
        <dbReference type="ARBA" id="ARBA00022840"/>
    </source>
</evidence>
<evidence type="ECO:0000256" key="1">
    <source>
        <dbReference type="ARBA" id="ARBA00022679"/>
    </source>
</evidence>
<evidence type="ECO:0000256" key="10">
    <source>
        <dbReference type="PROSITE-ProRule" id="PRU10141"/>
    </source>
</evidence>
<dbReference type="AlphaFoldDB" id="A0A6A5RJ68"/>
<dbReference type="PANTHER" id="PTHR48013">
    <property type="entry name" value="DUAL SPECIFICITY MITOGEN-ACTIVATED PROTEIN KINASE KINASE 5-RELATED"/>
    <property type="match status" value="1"/>
</dbReference>
<dbReference type="EMBL" id="ML978974">
    <property type="protein sequence ID" value="KAF1927014.1"/>
    <property type="molecule type" value="Genomic_DNA"/>
</dbReference>
<evidence type="ECO:0000256" key="9">
    <source>
        <dbReference type="ARBA" id="ARBA00051693"/>
    </source>
</evidence>
<dbReference type="PROSITE" id="PS00108">
    <property type="entry name" value="PROTEIN_KINASE_ST"/>
    <property type="match status" value="1"/>
</dbReference>
<evidence type="ECO:0000256" key="5">
    <source>
        <dbReference type="ARBA" id="ARBA00038035"/>
    </source>
</evidence>
<dbReference type="Pfam" id="PF00069">
    <property type="entry name" value="Pkinase"/>
    <property type="match status" value="1"/>
</dbReference>
<feature type="non-terminal residue" evidence="13">
    <location>
        <position position="224"/>
    </location>
</feature>
<feature type="domain" description="Protein kinase" evidence="12">
    <location>
        <begin position="23"/>
        <end position="224"/>
    </location>
</feature>
<keyword evidence="1" id="KW-0808">Transferase</keyword>
<dbReference type="SUPFAM" id="SSF56112">
    <property type="entry name" value="Protein kinase-like (PK-like)"/>
    <property type="match status" value="1"/>
</dbReference>
<sequence>MRAGALTGLQPDHRRLEQGKLFLEDVKALGRGSSAMVYSVRHRVSKKEFACKRIERGPARFQHDNLRDFLREVRILQRLHHQHIVRLIASYTDEATFSLILLPVANDTLESLLRQITPSANEQGESILRHAFGCLLSTLKYLQDHAIRHKDIKPLNILLSDQGSIYLCDFGISLDYSETKEATTEGRVLGFTPGYCAPEVGSGEARNALSEVWSMGRVFFDMIV</sequence>
<gene>
    <name evidence="13" type="ORF">M421DRAFT_66625</name>
</gene>
<dbReference type="SMART" id="SM00220">
    <property type="entry name" value="S_TKc"/>
    <property type="match status" value="1"/>
</dbReference>
<dbReference type="Gene3D" id="1.10.510.10">
    <property type="entry name" value="Transferase(Phosphotransferase) domain 1"/>
    <property type="match status" value="1"/>
</dbReference>
<dbReference type="RefSeq" id="XP_033447266.1">
    <property type="nucleotide sequence ID" value="XM_033596337.1"/>
</dbReference>
<proteinExistence type="inferred from homology"/>
<dbReference type="InterPro" id="IPR011009">
    <property type="entry name" value="Kinase-like_dom_sf"/>
</dbReference>
<comment type="similarity">
    <text evidence="5">Belongs to the protein kinase superfamily. STE Ser/Thr protein kinase family. MAP kinase kinase subfamily.</text>
</comment>
<evidence type="ECO:0000256" key="7">
    <source>
        <dbReference type="ARBA" id="ARBA00049014"/>
    </source>
</evidence>
<feature type="binding site" evidence="10">
    <location>
        <position position="52"/>
    </location>
    <ligand>
        <name>ATP</name>
        <dbReference type="ChEBI" id="CHEBI:30616"/>
    </ligand>
</feature>
<evidence type="ECO:0000256" key="8">
    <source>
        <dbReference type="ARBA" id="ARBA00049299"/>
    </source>
</evidence>
<keyword evidence="14" id="KW-1185">Reference proteome</keyword>
<name>A0A6A5RJ68_9PLEO</name>
<dbReference type="CDD" id="cd00180">
    <property type="entry name" value="PKc"/>
    <property type="match status" value="1"/>
</dbReference>
<evidence type="ECO:0000256" key="11">
    <source>
        <dbReference type="RuleBase" id="RU000304"/>
    </source>
</evidence>
<evidence type="ECO:0000313" key="14">
    <source>
        <dbReference type="Proteomes" id="UP000800082"/>
    </source>
</evidence>
<dbReference type="GeneID" id="54354004"/>
<reference evidence="13" key="1">
    <citation type="journal article" date="2020" name="Stud. Mycol.">
        <title>101 Dothideomycetes genomes: a test case for predicting lifestyles and emergence of pathogens.</title>
        <authorList>
            <person name="Haridas S."/>
            <person name="Albert R."/>
            <person name="Binder M."/>
            <person name="Bloem J."/>
            <person name="Labutti K."/>
            <person name="Salamov A."/>
            <person name="Andreopoulos B."/>
            <person name="Baker S."/>
            <person name="Barry K."/>
            <person name="Bills G."/>
            <person name="Bluhm B."/>
            <person name="Cannon C."/>
            <person name="Castanera R."/>
            <person name="Culley D."/>
            <person name="Daum C."/>
            <person name="Ezra D."/>
            <person name="Gonzalez J."/>
            <person name="Henrissat B."/>
            <person name="Kuo A."/>
            <person name="Liang C."/>
            <person name="Lipzen A."/>
            <person name="Lutzoni F."/>
            <person name="Magnuson J."/>
            <person name="Mondo S."/>
            <person name="Nolan M."/>
            <person name="Ohm R."/>
            <person name="Pangilinan J."/>
            <person name="Park H.-J."/>
            <person name="Ramirez L."/>
            <person name="Alfaro M."/>
            <person name="Sun H."/>
            <person name="Tritt A."/>
            <person name="Yoshinaga Y."/>
            <person name="Zwiers L.-H."/>
            <person name="Turgeon B."/>
            <person name="Goodwin S."/>
            <person name="Spatafora J."/>
            <person name="Crous P."/>
            <person name="Grigoriev I."/>
        </authorList>
    </citation>
    <scope>NUCLEOTIDE SEQUENCE</scope>
    <source>
        <strain evidence="13">CBS 183.55</strain>
    </source>
</reference>
<dbReference type="PANTHER" id="PTHR48013:SF9">
    <property type="entry name" value="DUAL SPECIFICITY MITOGEN-ACTIVATED PROTEIN KINASE KINASE 5"/>
    <property type="match status" value="1"/>
</dbReference>